<dbReference type="Proteomes" id="UP000235392">
    <property type="component" value="Unassembled WGS sequence"/>
</dbReference>
<reference evidence="5 6" key="1">
    <citation type="submission" date="2017-11" db="EMBL/GenBank/DDBJ databases">
        <title>De novo assembly and phasing of dikaryotic genomes from two isolates of Puccinia coronata f. sp. avenae, the causal agent of oat crown rust.</title>
        <authorList>
            <person name="Miller M.E."/>
            <person name="Zhang Y."/>
            <person name="Omidvar V."/>
            <person name="Sperschneider J."/>
            <person name="Schwessinger B."/>
            <person name="Raley C."/>
            <person name="Palmer J.M."/>
            <person name="Garnica D."/>
            <person name="Upadhyaya N."/>
            <person name="Rathjen J."/>
            <person name="Taylor J.M."/>
            <person name="Park R.F."/>
            <person name="Dodds P.N."/>
            <person name="Hirsch C.D."/>
            <person name="Kianian S.F."/>
            <person name="Figueroa M."/>
        </authorList>
    </citation>
    <scope>NUCLEOTIDE SEQUENCE [LARGE SCALE GENOMIC DNA]</scope>
    <source>
        <strain evidence="4">12NC29</strain>
        <strain evidence="2">12SD80</strain>
    </source>
</reference>
<dbReference type="AlphaFoldDB" id="A0A2N5VTV4"/>
<dbReference type="EMBL" id="PGCJ01000845">
    <property type="protein sequence ID" value="PLW17679.1"/>
    <property type="molecule type" value="Genomic_DNA"/>
</dbReference>
<name>A0A2N5VTV4_9BASI</name>
<evidence type="ECO:0000313" key="5">
    <source>
        <dbReference type="Proteomes" id="UP000235388"/>
    </source>
</evidence>
<dbReference type="EMBL" id="PGCI01000384">
    <property type="protein sequence ID" value="PLW27950.1"/>
    <property type="molecule type" value="Genomic_DNA"/>
</dbReference>
<gene>
    <name evidence="4" type="ORF">PCANC_06123</name>
    <name evidence="1" type="ORF">PCANC_10888</name>
    <name evidence="3" type="ORF">PCASD_10553</name>
    <name evidence="2" type="ORF">PCASD_20995</name>
</gene>
<sequence length="82" mass="9303">MLIACKLPSLASSAHPTLFHRKMAFVNTAHPRAPSRLISRAEKSEWHTYTKYYLVSGVDWQDTPHRMELSLDTGFTAVTKLS</sequence>
<comment type="caution">
    <text evidence="4">The sequence shown here is derived from an EMBL/GenBank/DDBJ whole genome shotgun (WGS) entry which is preliminary data.</text>
</comment>
<evidence type="ECO:0000313" key="2">
    <source>
        <dbReference type="EMBL" id="PLW27950.1"/>
    </source>
</evidence>
<evidence type="ECO:0000313" key="4">
    <source>
        <dbReference type="EMBL" id="PLW53424.1"/>
    </source>
</evidence>
<dbReference type="EMBL" id="PGCI01000129">
    <property type="protein sequence ID" value="PLW38351.1"/>
    <property type="molecule type" value="Genomic_DNA"/>
</dbReference>
<proteinExistence type="predicted"/>
<evidence type="ECO:0000313" key="3">
    <source>
        <dbReference type="EMBL" id="PLW38351.1"/>
    </source>
</evidence>
<keyword evidence="5" id="KW-1185">Reference proteome</keyword>
<organism evidence="4 5">
    <name type="scientific">Puccinia coronata f. sp. avenae</name>
    <dbReference type="NCBI Taxonomy" id="200324"/>
    <lineage>
        <taxon>Eukaryota</taxon>
        <taxon>Fungi</taxon>
        <taxon>Dikarya</taxon>
        <taxon>Basidiomycota</taxon>
        <taxon>Pucciniomycotina</taxon>
        <taxon>Pucciniomycetes</taxon>
        <taxon>Pucciniales</taxon>
        <taxon>Pucciniaceae</taxon>
        <taxon>Puccinia</taxon>
    </lineage>
</organism>
<accession>A0A2N5VTV4</accession>
<dbReference type="Proteomes" id="UP000235388">
    <property type="component" value="Unassembled WGS sequence"/>
</dbReference>
<evidence type="ECO:0000313" key="6">
    <source>
        <dbReference type="Proteomes" id="UP000235392"/>
    </source>
</evidence>
<dbReference type="EMBL" id="PGCJ01000062">
    <property type="protein sequence ID" value="PLW53424.1"/>
    <property type="molecule type" value="Genomic_DNA"/>
</dbReference>
<protein>
    <submittedName>
        <fullName evidence="4">Uncharacterized protein</fullName>
    </submittedName>
</protein>
<evidence type="ECO:0000313" key="1">
    <source>
        <dbReference type="EMBL" id="PLW17679.1"/>
    </source>
</evidence>